<protein>
    <submittedName>
        <fullName evidence="3">Mucin-19-like</fullName>
    </submittedName>
</protein>
<keyword evidence="2" id="KW-1185">Reference proteome</keyword>
<dbReference type="AlphaFoldDB" id="A0AAJ7UBF6"/>
<accession>A0AAJ7UBF6</accession>
<gene>
    <name evidence="3" type="primary">LOC116956047</name>
</gene>
<organism evidence="2 3">
    <name type="scientific">Petromyzon marinus</name>
    <name type="common">Sea lamprey</name>
    <dbReference type="NCBI Taxonomy" id="7757"/>
    <lineage>
        <taxon>Eukaryota</taxon>
        <taxon>Metazoa</taxon>
        <taxon>Chordata</taxon>
        <taxon>Craniata</taxon>
        <taxon>Vertebrata</taxon>
        <taxon>Cyclostomata</taxon>
        <taxon>Hyperoartia</taxon>
        <taxon>Petromyzontiformes</taxon>
        <taxon>Petromyzontidae</taxon>
        <taxon>Petromyzon</taxon>
    </lineage>
</organism>
<proteinExistence type="predicted"/>
<evidence type="ECO:0000256" key="1">
    <source>
        <dbReference type="SAM" id="MobiDB-lite"/>
    </source>
</evidence>
<dbReference type="KEGG" id="pmrn:116956047"/>
<feature type="region of interest" description="Disordered" evidence="1">
    <location>
        <begin position="277"/>
        <end position="312"/>
    </location>
</feature>
<name>A0AAJ7UBF6_PETMA</name>
<dbReference type="RefSeq" id="XP_032833366.1">
    <property type="nucleotide sequence ID" value="XM_032977475.1"/>
</dbReference>
<dbReference type="Proteomes" id="UP001318040">
    <property type="component" value="Chromosome 63"/>
</dbReference>
<evidence type="ECO:0000313" key="3">
    <source>
        <dbReference type="RefSeq" id="XP_032833366.1"/>
    </source>
</evidence>
<feature type="region of interest" description="Disordered" evidence="1">
    <location>
        <begin position="574"/>
        <end position="608"/>
    </location>
</feature>
<feature type="region of interest" description="Disordered" evidence="1">
    <location>
        <begin position="420"/>
        <end position="491"/>
    </location>
</feature>
<feature type="compositionally biased region" description="Low complexity" evidence="1">
    <location>
        <begin position="463"/>
        <end position="473"/>
    </location>
</feature>
<feature type="region of interest" description="Disordered" evidence="1">
    <location>
        <begin position="215"/>
        <end position="260"/>
    </location>
</feature>
<sequence length="661" mass="68802">MQIPHLASLYLSLRGERAAVDDHHQQQQQQRQPTVCFIPMDGGHSCRPSSPPAVARGRDQLESLARPELPQPYFATAQTSQPPLGTPRRTTHDDKPAAGAAGPDVPPPRPHQPAGDTTPETPTATGPVAQRLPPLCGAREGAVAQAGQPPGVTPPRYMDQSVSVTITGRSPAMVFTQGRPPVGLSQPSQIADHHQHHHHHYNHLLLGHHVEVTVSQPSRYPPRGQVTADSPAPRPNVHTPTSLPDGPSEPRGLESHPWCPCPDPESGASWTLDLAERHHSASVSGADSAQAGGREPCTANERSTERSTERSYAARVCSVMVERSDSPLSLVTAASHSRLAHAAAAAAAAATAEEEEGEEEKRRSTCQTVIISIDPEPLMQGTSEASQLQQQLDDDAVNYIMPKAAAVAASAATAAAVAPAGVPETVARRDKSEGAVNLSTGEGRRRASPALSSSSAGGGMDLRAAATTRPARPLGSAPDDASGKPSREPLGIAADPAVVNLTTGPSSLAGPCGDDGRHRPAVPHLMALNLARESTRISRSDLGAQAAAAAAARARVPPLSVLVDLSRPRPCQAVPAVRRDQRQTASARPVDLTAAKTPGGRGGPGPREAAPCVVAAEAPGPPLRPCCWRSDGDRPWAPYAPAAAPADVKAVDLTAGRWLAG</sequence>
<evidence type="ECO:0000313" key="2">
    <source>
        <dbReference type="Proteomes" id="UP001318040"/>
    </source>
</evidence>
<reference evidence="3" key="1">
    <citation type="submission" date="2025-08" db="UniProtKB">
        <authorList>
            <consortium name="RefSeq"/>
        </authorList>
    </citation>
    <scope>IDENTIFICATION</scope>
    <source>
        <tissue evidence="3">Sperm</tissue>
    </source>
</reference>
<feature type="region of interest" description="Disordered" evidence="1">
    <location>
        <begin position="20"/>
        <end position="133"/>
    </location>
</feature>